<dbReference type="Gene3D" id="6.10.250.690">
    <property type="match status" value="1"/>
</dbReference>
<keyword evidence="4 7" id="KW-0238">DNA-binding</keyword>
<dbReference type="InterPro" id="IPR036388">
    <property type="entry name" value="WH-like_DNA-bd_sf"/>
</dbReference>
<gene>
    <name evidence="10" type="ORF">GD627_14810</name>
</gene>
<keyword evidence="2" id="KW-0902">Two-component regulatory system</keyword>
<dbReference type="FunFam" id="3.40.50.2300:FF:000001">
    <property type="entry name" value="DNA-binding response regulator PhoB"/>
    <property type="match status" value="1"/>
</dbReference>
<feature type="modified residue" description="4-aspartylphosphate" evidence="6">
    <location>
        <position position="55"/>
    </location>
</feature>
<dbReference type="Pfam" id="PF00486">
    <property type="entry name" value="Trans_reg_C"/>
    <property type="match status" value="1"/>
</dbReference>
<evidence type="ECO:0000256" key="1">
    <source>
        <dbReference type="ARBA" id="ARBA00022553"/>
    </source>
</evidence>
<evidence type="ECO:0000256" key="2">
    <source>
        <dbReference type="ARBA" id="ARBA00023012"/>
    </source>
</evidence>
<evidence type="ECO:0000259" key="9">
    <source>
        <dbReference type="PROSITE" id="PS51755"/>
    </source>
</evidence>
<feature type="domain" description="Response regulatory" evidence="8">
    <location>
        <begin position="6"/>
        <end position="119"/>
    </location>
</feature>
<accession>A0A5N6MED4</accession>
<evidence type="ECO:0000256" key="3">
    <source>
        <dbReference type="ARBA" id="ARBA00023015"/>
    </source>
</evidence>
<comment type="caution">
    <text evidence="10">The sequence shown here is derived from an EMBL/GenBank/DDBJ whole genome shotgun (WGS) entry which is preliminary data.</text>
</comment>
<evidence type="ECO:0000256" key="7">
    <source>
        <dbReference type="PROSITE-ProRule" id="PRU01091"/>
    </source>
</evidence>
<dbReference type="SUPFAM" id="SSF52172">
    <property type="entry name" value="CheY-like"/>
    <property type="match status" value="1"/>
</dbReference>
<dbReference type="GO" id="GO:0032993">
    <property type="term" value="C:protein-DNA complex"/>
    <property type="evidence" value="ECO:0007669"/>
    <property type="project" value="TreeGrafter"/>
</dbReference>
<dbReference type="Gene3D" id="1.10.10.10">
    <property type="entry name" value="Winged helix-like DNA-binding domain superfamily/Winged helix DNA-binding domain"/>
    <property type="match status" value="1"/>
</dbReference>
<name>A0A5N6MED4_9MICC</name>
<keyword evidence="5" id="KW-0804">Transcription</keyword>
<evidence type="ECO:0000313" key="11">
    <source>
        <dbReference type="Proteomes" id="UP000326852"/>
    </source>
</evidence>
<evidence type="ECO:0000256" key="6">
    <source>
        <dbReference type="PROSITE-ProRule" id="PRU00169"/>
    </source>
</evidence>
<dbReference type="SMART" id="SM00448">
    <property type="entry name" value="REC"/>
    <property type="match status" value="1"/>
</dbReference>
<feature type="DNA-binding region" description="OmpR/PhoB-type" evidence="7">
    <location>
        <begin position="127"/>
        <end position="226"/>
    </location>
</feature>
<sequence length="230" mass="25279">MEYQHLALVVDDEPQMLDIVTFALETQGFSAVSAKDAESAWNLFRGRKFDLVVLDVMLPQASGLSLCRRIRETSDVPVLLLTAKSGAQDRIAGLEAGADDYVIKPFHPRELALRAEALVRRSRAAPAQSEVIVCGPLHVSQDAATVNGHYVHLSSLELRLLRRLASAQGQPVSFRDLLLSGWQIDEGPGGKEMLKTALYRVRKSLQSEGLPRAIRAVRGVGYELARPGRE</sequence>
<dbReference type="Proteomes" id="UP000326852">
    <property type="component" value="Unassembled WGS sequence"/>
</dbReference>
<dbReference type="SUPFAM" id="SSF46894">
    <property type="entry name" value="C-terminal effector domain of the bipartite response regulators"/>
    <property type="match status" value="1"/>
</dbReference>
<dbReference type="PROSITE" id="PS50110">
    <property type="entry name" value="RESPONSE_REGULATORY"/>
    <property type="match status" value="1"/>
</dbReference>
<dbReference type="InterPro" id="IPR001867">
    <property type="entry name" value="OmpR/PhoB-type_DNA-bd"/>
</dbReference>
<dbReference type="GO" id="GO:0000976">
    <property type="term" value="F:transcription cis-regulatory region binding"/>
    <property type="evidence" value="ECO:0007669"/>
    <property type="project" value="TreeGrafter"/>
</dbReference>
<dbReference type="GO" id="GO:0005829">
    <property type="term" value="C:cytosol"/>
    <property type="evidence" value="ECO:0007669"/>
    <property type="project" value="TreeGrafter"/>
</dbReference>
<keyword evidence="1 6" id="KW-0597">Phosphoprotein</keyword>
<dbReference type="GO" id="GO:0000156">
    <property type="term" value="F:phosphorelay response regulator activity"/>
    <property type="evidence" value="ECO:0007669"/>
    <property type="project" value="TreeGrafter"/>
</dbReference>
<dbReference type="PANTHER" id="PTHR48111:SF40">
    <property type="entry name" value="PHOSPHATE REGULON TRANSCRIPTIONAL REGULATORY PROTEIN PHOB"/>
    <property type="match status" value="1"/>
</dbReference>
<protein>
    <submittedName>
        <fullName evidence="10">Response regulator</fullName>
    </submittedName>
</protein>
<dbReference type="AlphaFoldDB" id="A0A5N6MED4"/>
<dbReference type="InterPro" id="IPR039420">
    <property type="entry name" value="WalR-like"/>
</dbReference>
<organism evidence="10 11">
    <name type="scientific">Arthrobacter yangruifuii</name>
    <dbReference type="NCBI Taxonomy" id="2606616"/>
    <lineage>
        <taxon>Bacteria</taxon>
        <taxon>Bacillati</taxon>
        <taxon>Actinomycetota</taxon>
        <taxon>Actinomycetes</taxon>
        <taxon>Micrococcales</taxon>
        <taxon>Micrococcaceae</taxon>
        <taxon>Arthrobacter</taxon>
    </lineage>
</organism>
<keyword evidence="11" id="KW-1185">Reference proteome</keyword>
<evidence type="ECO:0000259" key="8">
    <source>
        <dbReference type="PROSITE" id="PS50110"/>
    </source>
</evidence>
<dbReference type="PANTHER" id="PTHR48111">
    <property type="entry name" value="REGULATOR OF RPOS"/>
    <property type="match status" value="1"/>
</dbReference>
<feature type="domain" description="OmpR/PhoB-type" evidence="9">
    <location>
        <begin position="127"/>
        <end position="226"/>
    </location>
</feature>
<dbReference type="Pfam" id="PF00072">
    <property type="entry name" value="Response_reg"/>
    <property type="match status" value="1"/>
</dbReference>
<dbReference type="PROSITE" id="PS51755">
    <property type="entry name" value="OMPR_PHOB"/>
    <property type="match status" value="1"/>
</dbReference>
<evidence type="ECO:0000256" key="4">
    <source>
        <dbReference type="ARBA" id="ARBA00023125"/>
    </source>
</evidence>
<dbReference type="RefSeq" id="WP_152273178.1">
    <property type="nucleotide sequence ID" value="NZ_VTFX01000006.1"/>
</dbReference>
<proteinExistence type="predicted"/>
<dbReference type="InterPro" id="IPR001789">
    <property type="entry name" value="Sig_transdc_resp-reg_receiver"/>
</dbReference>
<dbReference type="InterPro" id="IPR016032">
    <property type="entry name" value="Sig_transdc_resp-reg_C-effctor"/>
</dbReference>
<keyword evidence="3" id="KW-0805">Transcription regulation</keyword>
<evidence type="ECO:0000313" key="10">
    <source>
        <dbReference type="EMBL" id="KAD3455980.1"/>
    </source>
</evidence>
<dbReference type="GO" id="GO:0006355">
    <property type="term" value="P:regulation of DNA-templated transcription"/>
    <property type="evidence" value="ECO:0007669"/>
    <property type="project" value="InterPro"/>
</dbReference>
<dbReference type="InterPro" id="IPR011006">
    <property type="entry name" value="CheY-like_superfamily"/>
</dbReference>
<dbReference type="Gene3D" id="3.40.50.2300">
    <property type="match status" value="1"/>
</dbReference>
<dbReference type="SMART" id="SM00862">
    <property type="entry name" value="Trans_reg_C"/>
    <property type="match status" value="1"/>
</dbReference>
<evidence type="ECO:0000256" key="5">
    <source>
        <dbReference type="ARBA" id="ARBA00023163"/>
    </source>
</evidence>
<dbReference type="EMBL" id="VTFX01000006">
    <property type="protein sequence ID" value="KAD3455980.1"/>
    <property type="molecule type" value="Genomic_DNA"/>
</dbReference>
<dbReference type="CDD" id="cd17574">
    <property type="entry name" value="REC_OmpR"/>
    <property type="match status" value="1"/>
</dbReference>
<reference evidence="10 11" key="1">
    <citation type="submission" date="2019-08" db="EMBL/GenBank/DDBJ databases">
        <title>Arthrobacter sp. nov., isolated from plateau pika and Tibetan wild ass.</title>
        <authorList>
            <person name="Ge Y."/>
        </authorList>
    </citation>
    <scope>NUCLEOTIDE SEQUENCE [LARGE SCALE GENOMIC DNA]</scope>
    <source>
        <strain evidence="10 11">785</strain>
    </source>
</reference>